<dbReference type="InterPro" id="IPR007111">
    <property type="entry name" value="NACHT_NTPase"/>
</dbReference>
<dbReference type="EMBL" id="BQFW01000009">
    <property type="protein sequence ID" value="GJJ74845.1"/>
    <property type="molecule type" value="Genomic_DNA"/>
</dbReference>
<dbReference type="Pfam" id="PF05729">
    <property type="entry name" value="NACHT"/>
    <property type="match status" value="1"/>
</dbReference>
<feature type="repeat" description="WD" evidence="3">
    <location>
        <begin position="1678"/>
        <end position="1719"/>
    </location>
</feature>
<evidence type="ECO:0000256" key="3">
    <source>
        <dbReference type="PROSITE-ProRule" id="PRU00221"/>
    </source>
</evidence>
<dbReference type="InterPro" id="IPR019775">
    <property type="entry name" value="WD40_repeat_CS"/>
</dbReference>
<dbReference type="InterPro" id="IPR020472">
    <property type="entry name" value="WD40_PAC1"/>
</dbReference>
<dbReference type="InterPro" id="IPR056251">
    <property type="entry name" value="Arm_rpt_dom"/>
</dbReference>
<dbReference type="Pfam" id="PF23948">
    <property type="entry name" value="ARM_5"/>
    <property type="match status" value="1"/>
</dbReference>
<evidence type="ECO:0000256" key="1">
    <source>
        <dbReference type="ARBA" id="ARBA00022574"/>
    </source>
</evidence>
<feature type="repeat" description="WD" evidence="3">
    <location>
        <begin position="1424"/>
        <end position="1465"/>
    </location>
</feature>
<gene>
    <name evidence="7" type="ORF">EMPS_07203</name>
</gene>
<protein>
    <recommendedName>
        <fullName evidence="9">NACHT domain-containing protein</fullName>
    </recommendedName>
</protein>
<dbReference type="Pfam" id="PF00400">
    <property type="entry name" value="WD40"/>
    <property type="match status" value="6"/>
</dbReference>
<dbReference type="Gene3D" id="2.130.10.10">
    <property type="entry name" value="YVTN repeat-like/Quinoprotein amine dehydrogenase"/>
    <property type="match status" value="4"/>
</dbReference>
<evidence type="ECO:0000313" key="7">
    <source>
        <dbReference type="EMBL" id="GJJ74845.1"/>
    </source>
</evidence>
<reference evidence="7" key="1">
    <citation type="submission" date="2021-11" db="EMBL/GenBank/DDBJ databases">
        <authorList>
            <person name="Herlambang A."/>
            <person name="Guo Y."/>
            <person name="Takashima Y."/>
            <person name="Nishizawa T."/>
        </authorList>
    </citation>
    <scope>NUCLEOTIDE SEQUENCE</scope>
    <source>
        <strain evidence="7">E1425</strain>
    </source>
</reference>
<feature type="region of interest" description="Disordered" evidence="4">
    <location>
        <begin position="123"/>
        <end position="144"/>
    </location>
</feature>
<feature type="repeat" description="WD" evidence="3">
    <location>
        <begin position="1389"/>
        <end position="1423"/>
    </location>
</feature>
<dbReference type="SUPFAM" id="SSF52540">
    <property type="entry name" value="P-loop containing nucleoside triphosphate hydrolases"/>
    <property type="match status" value="1"/>
</dbReference>
<dbReference type="OrthoDB" id="2343029at2759"/>
<sequence length="1805" mass="201498">MIRNPQLGSTAPQLLQLESQALQRAADTLNEACNQTNIDIQRRACKDVEKQLQDVLFRNKQPTDPFSKVVYQQLLKNVADIFEEQNALWSSLKANSNVSSLESEAPKPAKPASSKSLSKGLRRFFGGQRSSPTPSVKEKTSTPLVKEKATGVKAVTPFPNPAIFTANITKLSEFPLPGVNEPFSSISQLTFCLSLLCLAGKAGASLPPEFEKMLSLNQQKWLTEIACQSGEQRRIRSMSAGVMVAFMDERLKYPAMVAEVTYLAPVLDRDEYRTLLNWIIGTIKSSSLMEMHLLEGLTAMLQGASSGYLRAGDLVSILTDLNACYRAVHKPSVEDVYRLTSAISHVLDAMVLTNVGGLDRVALHEPLLEYLRELCSHKDIFIRYQGVRAFQALLCISDDETKAIKYLRRTAGTLKAVSTIVSGVKSVDLNSIFNGFKDVKKDLDDICDVITNVYDGASKLWETGEALKSIKDGFRFDRKRPWYPALRIADDLIKDGRLLDFKTFIYDAPFRMSKEFQFGICMGLGRIALDSEWDESTRREAVEFLIDIYRNDNVWDYHPAISEWIVSILGQLGDSLNASISGHSSEALKNLAGDGDSKKQAQYQQYLNTSREVVPILAITRTIPSSTLLRQAQGIPDVESEISRIKTRSRECQNQIIYIPVQAKASLQAPDDQRFSLMDKVEEFLASERQVLLILGDSGGGKSTFNRALEQHLWDRYEEGGPVPILVNLPAIENPEKNLVIKQLQNLDLSKDDMILELKRSRTLILICDGFDEIPESHNLFNRNLFNQPGQWKVKMVISCRSTYVGRNYVELFQPLDRNRTIGGTLFQEVAITPFSKAQVQSYVRLYVDHYQPVWTVAQYLQALDKVPSLYELVTNPFLLMATLEVLTPVDGVELDIELNELTRVRLYELFINRWLERGEKRSFEKTLEPIARRTLRELSEEGFAQRGLNYLKRLAESIYREQGGNPIVQYLPLSDKRSWKGEFFGHDEEAQLLLEASPILRSGLQYRFIHRSVLEYLFSCVIFEQCSNGVGKTKEGDHLMRLQHLVKETSVIDFLSVRVPHSHLFKQHLLSLLERSKSSANNKGACNAAANAITILVQAGVPFNHARLQWIQIPGADLSHGEFDGALLHGADLTGVTFRSAWLRGADFRNAQLTNAVFGEMPFLQLDCPVYCSGFSPNGQLFAVGHKKGISVYEALTWTPLGTLACDSPVVQLAFNPLGEKIAFAIAEGWILQWDLGYEEADESWKSSGYIHSLTYSPLGESILWISLGSIFLNGHIWIWDTATGVCYRFLKYEDIDMRGVTFLPDGKQIAVIDGERTIRILDLESGCTTSVLQQSSSLLTARLLQCSANGQRIIAGSGNKILVWDVSTGGLERTLVGRSECPDSEFILDLTISSDGVQIASCGKDETVRLWDARDGSCSHILRGHSTRVTTVSFSPSGQHATSGSCDGTVRLWDTQSSHVKPMASRSGFRAISCSAYSHTADKVAIAYADGVVELRDGQTGSDCYFQWKHSARIDFMSYSRDGRYLVTGTEGDLICWDTVTGLCRRSFEGHKRSVWLMTLSPDGHTVVSGSYSSAGLCWDMETGATQIYHPHEREAITCLAFSPDGRQILSAAADRSISVWDREKKQLVFEAEAIDHDDRISVVAMSPTGIWLASGGNDNNILIWNAKSCSLEFLLRGHMGTIVSAEFSQDEKLLATGCMNRVVRVWDVATGACKAILEDFNGGVETIIRDPVRSGVFHVVSHSEKNVCRWVIEPNGDGYRMNWCWGSLDEGRLSLAAVHTEGSKGLSDINRRLLEQRRALEQ</sequence>
<name>A0A9P3LYG7_9FUNG</name>
<dbReference type="PROSITE" id="PS50082">
    <property type="entry name" value="WD_REPEATS_2"/>
    <property type="match status" value="6"/>
</dbReference>
<reference evidence="7" key="2">
    <citation type="journal article" date="2022" name="Microbiol. Resour. Announc.">
        <title>Whole-Genome Sequence of Entomortierella parvispora E1425, a Mucoromycotan Fungus Associated with Burkholderiaceae-Related Endosymbiotic Bacteria.</title>
        <authorList>
            <person name="Herlambang A."/>
            <person name="Guo Y."/>
            <person name="Takashima Y."/>
            <person name="Narisawa K."/>
            <person name="Ohta H."/>
            <person name="Nishizawa T."/>
        </authorList>
    </citation>
    <scope>NUCLEOTIDE SEQUENCE</scope>
    <source>
        <strain evidence="7">E1425</strain>
    </source>
</reference>
<keyword evidence="8" id="KW-1185">Reference proteome</keyword>
<dbReference type="Pfam" id="PF00805">
    <property type="entry name" value="Pentapeptide"/>
    <property type="match status" value="1"/>
</dbReference>
<evidence type="ECO:0008006" key="9">
    <source>
        <dbReference type="Google" id="ProtNLM"/>
    </source>
</evidence>
<dbReference type="InterPro" id="IPR001680">
    <property type="entry name" value="WD40_rpt"/>
</dbReference>
<dbReference type="PROSITE" id="PS00678">
    <property type="entry name" value="WD_REPEATS_1"/>
    <property type="match status" value="4"/>
</dbReference>
<evidence type="ECO:0000313" key="8">
    <source>
        <dbReference type="Proteomes" id="UP000827284"/>
    </source>
</evidence>
<keyword evidence="2" id="KW-0677">Repeat</keyword>
<comment type="caution">
    <text evidence="7">The sequence shown here is derived from an EMBL/GenBank/DDBJ whole genome shotgun (WGS) entry which is preliminary data.</text>
</comment>
<dbReference type="InterPro" id="IPR001646">
    <property type="entry name" value="5peptide_repeat"/>
</dbReference>
<organism evidence="7 8">
    <name type="scientific">Entomortierella parvispora</name>
    <dbReference type="NCBI Taxonomy" id="205924"/>
    <lineage>
        <taxon>Eukaryota</taxon>
        <taxon>Fungi</taxon>
        <taxon>Fungi incertae sedis</taxon>
        <taxon>Mucoromycota</taxon>
        <taxon>Mortierellomycotina</taxon>
        <taxon>Mortierellomycetes</taxon>
        <taxon>Mortierellales</taxon>
        <taxon>Mortierellaceae</taxon>
        <taxon>Entomortierella</taxon>
    </lineage>
</organism>
<dbReference type="SUPFAM" id="SSF48371">
    <property type="entry name" value="ARM repeat"/>
    <property type="match status" value="1"/>
</dbReference>
<proteinExistence type="predicted"/>
<dbReference type="PANTHER" id="PTHR44129">
    <property type="entry name" value="WD REPEAT-CONTAINING PROTEIN POP1"/>
    <property type="match status" value="1"/>
</dbReference>
<dbReference type="InterPro" id="IPR015943">
    <property type="entry name" value="WD40/YVTN_repeat-like_dom_sf"/>
</dbReference>
<dbReference type="SUPFAM" id="SSF141571">
    <property type="entry name" value="Pentapeptide repeat-like"/>
    <property type="match status" value="1"/>
</dbReference>
<dbReference type="InterPro" id="IPR036322">
    <property type="entry name" value="WD40_repeat_dom_sf"/>
</dbReference>
<dbReference type="SMART" id="SM00320">
    <property type="entry name" value="WD40"/>
    <property type="match status" value="12"/>
</dbReference>
<dbReference type="InterPro" id="IPR027417">
    <property type="entry name" value="P-loop_NTPase"/>
</dbReference>
<dbReference type="Gene3D" id="3.40.50.300">
    <property type="entry name" value="P-loop containing nucleotide triphosphate hydrolases"/>
    <property type="match status" value="1"/>
</dbReference>
<feature type="domain" description="Arm-like repeat" evidence="6">
    <location>
        <begin position="222"/>
        <end position="602"/>
    </location>
</feature>
<evidence type="ECO:0000256" key="4">
    <source>
        <dbReference type="SAM" id="MobiDB-lite"/>
    </source>
</evidence>
<dbReference type="PRINTS" id="PR00320">
    <property type="entry name" value="GPROTEINBRPT"/>
</dbReference>
<evidence type="ECO:0000259" key="6">
    <source>
        <dbReference type="Pfam" id="PF23948"/>
    </source>
</evidence>
<dbReference type="InterPro" id="IPR050349">
    <property type="entry name" value="WD_LIS1/nudF_dynein_reg"/>
</dbReference>
<feature type="repeat" description="WD" evidence="3">
    <location>
        <begin position="1550"/>
        <end position="1591"/>
    </location>
</feature>
<feature type="repeat" description="WD" evidence="3">
    <location>
        <begin position="1636"/>
        <end position="1671"/>
    </location>
</feature>
<keyword evidence="1 3" id="KW-0853">WD repeat</keyword>
<evidence type="ECO:0000259" key="5">
    <source>
        <dbReference type="Pfam" id="PF05729"/>
    </source>
</evidence>
<dbReference type="Gene3D" id="2.160.20.80">
    <property type="entry name" value="E3 ubiquitin-protein ligase SopA"/>
    <property type="match status" value="1"/>
</dbReference>
<evidence type="ECO:0000256" key="2">
    <source>
        <dbReference type="ARBA" id="ARBA00022737"/>
    </source>
</evidence>
<dbReference type="PROSITE" id="PS50294">
    <property type="entry name" value="WD_REPEATS_REGION"/>
    <property type="match status" value="4"/>
</dbReference>
<feature type="domain" description="NACHT" evidence="5">
    <location>
        <begin position="691"/>
        <end position="849"/>
    </location>
</feature>
<dbReference type="Proteomes" id="UP000827284">
    <property type="component" value="Unassembled WGS sequence"/>
</dbReference>
<dbReference type="SUPFAM" id="SSF50978">
    <property type="entry name" value="WD40 repeat-like"/>
    <property type="match status" value="3"/>
</dbReference>
<dbReference type="InterPro" id="IPR016024">
    <property type="entry name" value="ARM-type_fold"/>
</dbReference>
<feature type="repeat" description="WD" evidence="3">
    <location>
        <begin position="1592"/>
        <end position="1633"/>
    </location>
</feature>
<accession>A0A9P3LYG7</accession>
<dbReference type="CDD" id="cd00200">
    <property type="entry name" value="WD40"/>
    <property type="match status" value="1"/>
</dbReference>